<name>A0A4P9ZBP9_9ASCO</name>
<reference evidence="2" key="1">
    <citation type="journal article" date="2018" name="Nat. Microbiol.">
        <title>Leveraging single-cell genomics to expand the fungal tree of life.</title>
        <authorList>
            <person name="Ahrendt S.R."/>
            <person name="Quandt C.A."/>
            <person name="Ciobanu D."/>
            <person name="Clum A."/>
            <person name="Salamov A."/>
            <person name="Andreopoulos B."/>
            <person name="Cheng J.F."/>
            <person name="Woyke T."/>
            <person name="Pelin A."/>
            <person name="Henrissat B."/>
            <person name="Reynolds N.K."/>
            <person name="Benny G.L."/>
            <person name="Smith M.E."/>
            <person name="James T.Y."/>
            <person name="Grigoriev I.V."/>
        </authorList>
    </citation>
    <scope>NUCLEOTIDE SEQUENCE [LARGE SCALE GENOMIC DNA]</scope>
    <source>
        <strain evidence="2">Baker2002</strain>
    </source>
</reference>
<evidence type="ECO:0000313" key="2">
    <source>
        <dbReference type="Proteomes" id="UP000268321"/>
    </source>
</evidence>
<dbReference type="EMBL" id="ML004475">
    <property type="protein sequence ID" value="RKP29772.1"/>
    <property type="molecule type" value="Genomic_DNA"/>
</dbReference>
<proteinExistence type="predicted"/>
<gene>
    <name evidence="1" type="ORF">METBISCDRAFT_23935</name>
</gene>
<protein>
    <submittedName>
        <fullName evidence="1">Uncharacterized protein</fullName>
    </submittedName>
</protein>
<dbReference type="OrthoDB" id="3981267at2759"/>
<dbReference type="AlphaFoldDB" id="A0A4P9ZBP9"/>
<accession>A0A4P9ZBP9</accession>
<evidence type="ECO:0000313" key="1">
    <source>
        <dbReference type="EMBL" id="RKP29772.1"/>
    </source>
</evidence>
<organism evidence="1 2">
    <name type="scientific">Metschnikowia bicuspidata</name>
    <dbReference type="NCBI Taxonomy" id="27322"/>
    <lineage>
        <taxon>Eukaryota</taxon>
        <taxon>Fungi</taxon>
        <taxon>Dikarya</taxon>
        <taxon>Ascomycota</taxon>
        <taxon>Saccharomycotina</taxon>
        <taxon>Pichiomycetes</taxon>
        <taxon>Metschnikowiaceae</taxon>
        <taxon>Metschnikowia</taxon>
    </lineage>
</organism>
<dbReference type="Proteomes" id="UP000268321">
    <property type="component" value="Unassembled WGS sequence"/>
</dbReference>
<sequence length="156" mass="17679">MDVETSAAKTARVLAPGKSLFAASAGAHDNVPRAGDQPWQPQVWDPEFKPREARSMSFKDKISRWLDNLPWIQVENGYWVLDCYPAVPSVLTSSGGFLNCSDEQDLFEKQAREITRMITEKYINNGEVPARPMTFGHLTENKSLEIEYVSDHDRSF</sequence>
<keyword evidence="2" id="KW-1185">Reference proteome</keyword>